<sequence length="334" mass="39065">MNWRNLLVVIIFIAGSSTSFAQSNLLNAKNPKEIGLKSAAQQLKDNDKPLEYGYVDDRDILMSKKTWEIIDLDERINFPLYYPIDTSNVGSDRRSLYDVLVKGIKSGKITEVYGDSYFREKKTLKDINASLTKTDTTDAGREQMNEDPQAFRTRVAEVPIYEMVKVGKKTKKKQVGTEKKTIPATRTISEEFINKTDLASIDVSDYKIVGLWYFDKRQSDLRYRILGICPVIPDVYTMDKPEKEYIDLFWVFYPGAREILHEWKAFNDKNSAMPITFDDLLNSRRFNALTYKEENVYNDREIVDYMKDNSLMQLLESERVKDKVRNFEQDMWNY</sequence>
<accession>A0A7U2NIH3</accession>
<evidence type="ECO:0000256" key="1">
    <source>
        <dbReference type="SAM" id="SignalP"/>
    </source>
</evidence>
<dbReference type="NCBIfam" id="TIGR03523">
    <property type="entry name" value="GldN"/>
    <property type="match status" value="1"/>
</dbReference>
<dbReference type="Proteomes" id="UP000596329">
    <property type="component" value="Chromosome"/>
</dbReference>
<name>A0A7U2NIH3_FLAPS</name>
<reference evidence="2 3" key="1">
    <citation type="submission" date="2020-07" db="EMBL/GenBank/DDBJ databases">
        <title>Genomic characterization of Flavobacterium psychrophilum strains.</title>
        <authorList>
            <person name="Castillo D."/>
            <person name="Jorgensen J."/>
            <person name="Middelboe M."/>
        </authorList>
    </citation>
    <scope>NUCLEOTIDE SEQUENCE [LARGE SCALE GENOMIC DNA]</scope>
    <source>
        <strain evidence="2 3">FPS-R7</strain>
    </source>
</reference>
<proteinExistence type="predicted"/>
<dbReference type="EMBL" id="CP059075">
    <property type="protein sequence ID" value="QRE05082.1"/>
    <property type="molecule type" value="Genomic_DNA"/>
</dbReference>
<feature type="chain" id="PRO_5030633508" evidence="1">
    <location>
        <begin position="22"/>
        <end position="334"/>
    </location>
</feature>
<protein>
    <submittedName>
        <fullName evidence="2">Gliding motility protein GldN</fullName>
    </submittedName>
</protein>
<feature type="signal peptide" evidence="1">
    <location>
        <begin position="1"/>
        <end position="21"/>
    </location>
</feature>
<dbReference type="RefSeq" id="WP_063742381.1">
    <property type="nucleotide sequence ID" value="NZ_CP059075.1"/>
</dbReference>
<gene>
    <name evidence="2" type="primary">gldN</name>
    <name evidence="2" type="ORF">H0H26_05705</name>
</gene>
<dbReference type="AlphaFoldDB" id="A0A7U2NIH3"/>
<evidence type="ECO:0000313" key="3">
    <source>
        <dbReference type="Proteomes" id="UP000596329"/>
    </source>
</evidence>
<dbReference type="InterPro" id="IPR019847">
    <property type="entry name" value="Gliding_motility_assoc_GldN"/>
</dbReference>
<organism evidence="2 3">
    <name type="scientific">Flavobacterium psychrophilum</name>
    <dbReference type="NCBI Taxonomy" id="96345"/>
    <lineage>
        <taxon>Bacteria</taxon>
        <taxon>Pseudomonadati</taxon>
        <taxon>Bacteroidota</taxon>
        <taxon>Flavobacteriia</taxon>
        <taxon>Flavobacteriales</taxon>
        <taxon>Flavobacteriaceae</taxon>
        <taxon>Flavobacterium</taxon>
    </lineage>
</organism>
<dbReference type="Pfam" id="PF19841">
    <property type="entry name" value="GldN"/>
    <property type="match status" value="1"/>
</dbReference>
<keyword evidence="1" id="KW-0732">Signal</keyword>
<evidence type="ECO:0000313" key="2">
    <source>
        <dbReference type="EMBL" id="QRE05082.1"/>
    </source>
</evidence>